<organism evidence="6 7">
    <name type="scientific">Acidiferrimicrobium australe</name>
    <dbReference type="NCBI Taxonomy" id="2664430"/>
    <lineage>
        <taxon>Bacteria</taxon>
        <taxon>Bacillati</taxon>
        <taxon>Actinomycetota</taxon>
        <taxon>Acidimicrobiia</taxon>
        <taxon>Acidimicrobiales</taxon>
        <taxon>Acidimicrobiaceae</taxon>
        <taxon>Acidiferrimicrobium</taxon>
    </lineage>
</organism>
<dbReference type="InterPro" id="IPR003439">
    <property type="entry name" value="ABC_transporter-like_ATP-bd"/>
</dbReference>
<evidence type="ECO:0000259" key="5">
    <source>
        <dbReference type="PROSITE" id="PS50893"/>
    </source>
</evidence>
<keyword evidence="2" id="KW-0813">Transport</keyword>
<keyword evidence="7" id="KW-1185">Reference proteome</keyword>
<evidence type="ECO:0000256" key="1">
    <source>
        <dbReference type="ARBA" id="ARBA00005417"/>
    </source>
</evidence>
<evidence type="ECO:0000256" key="4">
    <source>
        <dbReference type="ARBA" id="ARBA00022840"/>
    </source>
</evidence>
<keyword evidence="4 6" id="KW-0067">ATP-binding</keyword>
<keyword evidence="3" id="KW-0547">Nucleotide-binding</keyword>
<dbReference type="PANTHER" id="PTHR43335">
    <property type="entry name" value="ABC TRANSPORTER, ATP-BINDING PROTEIN"/>
    <property type="match status" value="1"/>
</dbReference>
<dbReference type="GO" id="GO:0005524">
    <property type="term" value="F:ATP binding"/>
    <property type="evidence" value="ECO:0007669"/>
    <property type="project" value="UniProtKB-KW"/>
</dbReference>
<evidence type="ECO:0000256" key="2">
    <source>
        <dbReference type="ARBA" id="ARBA00022448"/>
    </source>
</evidence>
<dbReference type="Gene3D" id="3.40.50.300">
    <property type="entry name" value="P-loop containing nucleotide triphosphate hydrolases"/>
    <property type="match status" value="1"/>
</dbReference>
<dbReference type="EMBL" id="WJHE01000799">
    <property type="protein sequence ID" value="MST33992.1"/>
    <property type="molecule type" value="Genomic_DNA"/>
</dbReference>
<dbReference type="InterPro" id="IPR003593">
    <property type="entry name" value="AAA+_ATPase"/>
</dbReference>
<reference evidence="6 7" key="1">
    <citation type="submission" date="2019-11" db="EMBL/GenBank/DDBJ databases">
        <title>Acidiferrimicrobium australis gen. nov., sp. nov., an acidophilic and obligately heterotrophic, member of the Actinobacteria that catalyses dissimilatory oxido- reduction of iron isolated from metal-rich acidic water in Chile.</title>
        <authorList>
            <person name="Gonzalez D."/>
            <person name="Huber K."/>
            <person name="Hedrich S."/>
            <person name="Rojas-Villalobos C."/>
            <person name="Quatrini R."/>
            <person name="Dinamarca M.A."/>
            <person name="Schwarz A."/>
            <person name="Canales C."/>
            <person name="Nancucheo I."/>
        </authorList>
    </citation>
    <scope>NUCLEOTIDE SEQUENCE [LARGE SCALE GENOMIC DNA]</scope>
    <source>
        <strain evidence="6 7">USS-CCA1</strain>
    </source>
</reference>
<comment type="caution">
    <text evidence="6">The sequence shown here is derived from an EMBL/GenBank/DDBJ whole genome shotgun (WGS) entry which is preliminary data.</text>
</comment>
<name>A0ABW9QVV4_9ACTN</name>
<proteinExistence type="inferred from homology"/>
<dbReference type="PROSITE" id="PS50893">
    <property type="entry name" value="ABC_TRANSPORTER_2"/>
    <property type="match status" value="1"/>
</dbReference>
<dbReference type="InterPro" id="IPR027417">
    <property type="entry name" value="P-loop_NTPase"/>
</dbReference>
<dbReference type="PANTHER" id="PTHR43335:SF4">
    <property type="entry name" value="ABC TRANSPORTER, ATP-BINDING PROTEIN"/>
    <property type="match status" value="1"/>
</dbReference>
<sequence>MLPTAVHSGPPAPRLAAGDAIVTEGLTKRFGEVAAVDGVGLQVPTGSVFGFLGPNGSGKTTTIRMLLGLISPTAGSWSLLGREMPAAAEAALPRVGALVEGPAFYPWLSGRDNLARFDAAVPDGQRATRTARLDGALARVGLTAAAHKRYRAYSLGMRQRLGLASALLRPRDLLILDEPTNGMDPQGTREIRNLIRDLASDGTTIFLSSHLLSEIEQVCTHAAVMSQGRLLAQGTLADLRAAGEARVRVGVDDPTRATGILGRLGLRDVVASDGHVSARLDAGGPVDAARCCRALVEGGVEVSSLATVRPSLEDLFVALTGEGFDVAR</sequence>
<dbReference type="SUPFAM" id="SSF52540">
    <property type="entry name" value="P-loop containing nucleoside triphosphate hydrolases"/>
    <property type="match status" value="1"/>
</dbReference>
<gene>
    <name evidence="6" type="ORF">GHK86_14845</name>
</gene>
<dbReference type="PROSITE" id="PS00211">
    <property type="entry name" value="ABC_TRANSPORTER_1"/>
    <property type="match status" value="1"/>
</dbReference>
<evidence type="ECO:0000313" key="7">
    <source>
        <dbReference type="Proteomes" id="UP000437736"/>
    </source>
</evidence>
<dbReference type="InterPro" id="IPR017871">
    <property type="entry name" value="ABC_transporter-like_CS"/>
</dbReference>
<evidence type="ECO:0000256" key="3">
    <source>
        <dbReference type="ARBA" id="ARBA00022741"/>
    </source>
</evidence>
<comment type="similarity">
    <text evidence="1">Belongs to the ABC transporter superfamily.</text>
</comment>
<evidence type="ECO:0000313" key="6">
    <source>
        <dbReference type="EMBL" id="MST33992.1"/>
    </source>
</evidence>
<accession>A0ABW9QVV4</accession>
<dbReference type="Pfam" id="PF00005">
    <property type="entry name" value="ABC_tran"/>
    <property type="match status" value="1"/>
</dbReference>
<dbReference type="SMART" id="SM00382">
    <property type="entry name" value="AAA"/>
    <property type="match status" value="1"/>
</dbReference>
<feature type="domain" description="ABC transporter" evidence="5">
    <location>
        <begin position="21"/>
        <end position="252"/>
    </location>
</feature>
<dbReference type="Proteomes" id="UP000437736">
    <property type="component" value="Unassembled WGS sequence"/>
</dbReference>
<protein>
    <submittedName>
        <fullName evidence="6">ATP-binding cassette domain-containing protein</fullName>
    </submittedName>
</protein>